<proteinExistence type="predicted"/>
<dbReference type="Proteomes" id="UP001061070">
    <property type="component" value="Unassembled WGS sequence"/>
</dbReference>
<keyword evidence="2" id="KW-1185">Reference proteome</keyword>
<evidence type="ECO:0000313" key="1">
    <source>
        <dbReference type="EMBL" id="GBR13027.1"/>
    </source>
</evidence>
<accession>A0ABQ0QCD3</accession>
<gene>
    <name evidence="1" type="ORF">AA0228_1895</name>
</gene>
<evidence type="ECO:0000313" key="2">
    <source>
        <dbReference type="Proteomes" id="UP001061070"/>
    </source>
</evidence>
<name>A0ABQ0QCD3_9PROT</name>
<dbReference type="EMBL" id="BAQW01000008">
    <property type="protein sequence ID" value="GBR13027.1"/>
    <property type="molecule type" value="Genomic_DNA"/>
</dbReference>
<sequence length="73" mass="8090">MKLTLKRQDRSCLLKKLLSCIRQGGAPSGSREKLETKFSFKSFDLLAQGGLLNMQSLRSLRKASVICDGDEVS</sequence>
<protein>
    <submittedName>
        <fullName evidence="1">Uncharacterized protein</fullName>
    </submittedName>
</protein>
<reference evidence="1" key="1">
    <citation type="submission" date="2013-04" db="EMBL/GenBank/DDBJ databases">
        <title>The genome sequencing project of 58 acetic acid bacteria.</title>
        <authorList>
            <person name="Okamoto-Kainuma A."/>
            <person name="Ishikawa M."/>
            <person name="Umino S."/>
            <person name="Koizumi Y."/>
            <person name="Shiwa Y."/>
            <person name="Yoshikawa H."/>
            <person name="Matsutani M."/>
            <person name="Matsushita K."/>
        </authorList>
    </citation>
    <scope>NUCLEOTIDE SEQUENCE</scope>
    <source>
        <strain evidence="1">NRIC 0228</strain>
    </source>
</reference>
<organism evidence="1 2">
    <name type="scientific">Gluconobacter frateurii NRIC 0228</name>
    <dbReference type="NCBI Taxonomy" id="1307946"/>
    <lineage>
        <taxon>Bacteria</taxon>
        <taxon>Pseudomonadati</taxon>
        <taxon>Pseudomonadota</taxon>
        <taxon>Alphaproteobacteria</taxon>
        <taxon>Acetobacterales</taxon>
        <taxon>Acetobacteraceae</taxon>
        <taxon>Gluconobacter</taxon>
    </lineage>
</organism>
<comment type="caution">
    <text evidence="1">The sequence shown here is derived from an EMBL/GenBank/DDBJ whole genome shotgun (WGS) entry which is preliminary data.</text>
</comment>